<protein>
    <submittedName>
        <fullName evidence="3">2-oxoglutarate ferredoxin oxidoreductase subunit beta</fullName>
    </submittedName>
</protein>
<dbReference type="GO" id="GO:0030976">
    <property type="term" value="F:thiamine pyrophosphate binding"/>
    <property type="evidence" value="ECO:0007669"/>
    <property type="project" value="InterPro"/>
</dbReference>
<name>A0A1I6D4S8_9FIRM</name>
<dbReference type="SUPFAM" id="SSF52518">
    <property type="entry name" value="Thiamin diphosphate-binding fold (THDP-binding)"/>
    <property type="match status" value="1"/>
</dbReference>
<dbReference type="OrthoDB" id="9775140at2"/>
<dbReference type="STRING" id="39060.SAMN05660706_10571"/>
<dbReference type="CDD" id="cd03375">
    <property type="entry name" value="TPP_OGFOR"/>
    <property type="match status" value="1"/>
</dbReference>
<evidence type="ECO:0000313" key="4">
    <source>
        <dbReference type="Proteomes" id="UP000199584"/>
    </source>
</evidence>
<dbReference type="Gene3D" id="3.40.50.970">
    <property type="match status" value="1"/>
</dbReference>
<proteinExistence type="predicted"/>
<accession>A0A1I6D4S8</accession>
<sequence>MNNLKEIDQYLAHKKLPHMWCPGCGNGVILKHLLLGLAVLGIPREKAVLASGIGCSGRAGDYVNFHRFQGTHGRTLAFATGIHLSNPELTVVCLMGDGDCGAIGLNHLLHAARRNINITAIVANNLNYGMTGGQYSPSTPEDSLTSTSRQGKTGAALDLCRLAAEAGANYVARSTVYHVREMHKYILEALNTRGFSMVELLTPCPTYYGRYNKIGDAVQMLEMFKEKAIPLNKFQNMEESEQQNHFWRGVLVRKNNPDFYTRYRQKEAVQ</sequence>
<dbReference type="Pfam" id="PF02775">
    <property type="entry name" value="TPP_enzyme_C"/>
    <property type="match status" value="1"/>
</dbReference>
<evidence type="ECO:0000313" key="3">
    <source>
        <dbReference type="EMBL" id="SFR00307.1"/>
    </source>
</evidence>
<dbReference type="RefSeq" id="WP_092482247.1">
    <property type="nucleotide sequence ID" value="NZ_FOYM01000005.1"/>
</dbReference>
<dbReference type="AlphaFoldDB" id="A0A1I6D4S8"/>
<dbReference type="Proteomes" id="UP000199584">
    <property type="component" value="Unassembled WGS sequence"/>
</dbReference>
<dbReference type="GO" id="GO:0016625">
    <property type="term" value="F:oxidoreductase activity, acting on the aldehyde or oxo group of donors, iron-sulfur protein as acceptor"/>
    <property type="evidence" value="ECO:0007669"/>
    <property type="project" value="UniProtKB-ARBA"/>
</dbReference>
<organism evidence="3 4">
    <name type="scientific">Desulfoscipio geothermicus DSM 3669</name>
    <dbReference type="NCBI Taxonomy" id="1121426"/>
    <lineage>
        <taxon>Bacteria</taxon>
        <taxon>Bacillati</taxon>
        <taxon>Bacillota</taxon>
        <taxon>Clostridia</taxon>
        <taxon>Eubacteriales</taxon>
        <taxon>Desulfallaceae</taxon>
        <taxon>Desulfoscipio</taxon>
    </lineage>
</organism>
<dbReference type="EMBL" id="FOYM01000005">
    <property type="protein sequence ID" value="SFR00307.1"/>
    <property type="molecule type" value="Genomic_DNA"/>
</dbReference>
<feature type="domain" description="Thiamine pyrophosphate enzyme TPP-binding" evidence="2">
    <location>
        <begin position="53"/>
        <end position="199"/>
    </location>
</feature>
<reference evidence="4" key="1">
    <citation type="submission" date="2016-10" db="EMBL/GenBank/DDBJ databases">
        <authorList>
            <person name="Varghese N."/>
            <person name="Submissions S."/>
        </authorList>
    </citation>
    <scope>NUCLEOTIDE SEQUENCE [LARGE SCALE GENOMIC DNA]</scope>
    <source>
        <strain evidence="4">DSM 3669</strain>
    </source>
</reference>
<dbReference type="InterPro" id="IPR011766">
    <property type="entry name" value="TPP_enzyme_TPP-bd"/>
</dbReference>
<dbReference type="PANTHER" id="PTHR48084:SF1">
    <property type="entry name" value="2-OXOGLUTARATE SYNTHASE SUBUNIT KORB"/>
    <property type="match status" value="1"/>
</dbReference>
<dbReference type="InterPro" id="IPR051457">
    <property type="entry name" value="2-oxoacid:Fd_oxidoreductase"/>
</dbReference>
<gene>
    <name evidence="3" type="ORF">SAMN05660706_10571</name>
</gene>
<evidence type="ECO:0000256" key="1">
    <source>
        <dbReference type="ARBA" id="ARBA00023002"/>
    </source>
</evidence>
<keyword evidence="1" id="KW-0560">Oxidoreductase</keyword>
<dbReference type="GO" id="GO:0045333">
    <property type="term" value="P:cellular respiration"/>
    <property type="evidence" value="ECO:0007669"/>
    <property type="project" value="UniProtKB-ARBA"/>
</dbReference>
<dbReference type="PANTHER" id="PTHR48084">
    <property type="entry name" value="2-OXOGLUTARATE OXIDOREDUCTASE SUBUNIT KORB-RELATED"/>
    <property type="match status" value="1"/>
</dbReference>
<evidence type="ECO:0000259" key="2">
    <source>
        <dbReference type="Pfam" id="PF02775"/>
    </source>
</evidence>
<dbReference type="InterPro" id="IPR029061">
    <property type="entry name" value="THDP-binding"/>
</dbReference>
<keyword evidence="4" id="KW-1185">Reference proteome</keyword>